<evidence type="ECO:0000259" key="2">
    <source>
        <dbReference type="Pfam" id="PF00496"/>
    </source>
</evidence>
<feature type="domain" description="Solute-binding protein family 5" evidence="2">
    <location>
        <begin position="176"/>
        <end position="475"/>
    </location>
</feature>
<dbReference type="PANTHER" id="PTHR30290">
    <property type="entry name" value="PERIPLASMIC BINDING COMPONENT OF ABC TRANSPORTER"/>
    <property type="match status" value="1"/>
</dbReference>
<comment type="caution">
    <text evidence="4">The sequence shown here is derived from an EMBL/GenBank/DDBJ whole genome shotgun (WGS) entry which is preliminary data.</text>
</comment>
<dbReference type="GO" id="GO:0015833">
    <property type="term" value="P:peptide transport"/>
    <property type="evidence" value="ECO:0007669"/>
    <property type="project" value="TreeGrafter"/>
</dbReference>
<evidence type="ECO:0000259" key="3">
    <source>
        <dbReference type="Pfam" id="PF12793"/>
    </source>
</evidence>
<keyword evidence="1" id="KW-0238">DNA-binding</keyword>
<dbReference type="InterPro" id="IPR000914">
    <property type="entry name" value="SBP_5_dom"/>
</dbReference>
<evidence type="ECO:0000313" key="4">
    <source>
        <dbReference type="EMBL" id="TBL78678.1"/>
    </source>
</evidence>
<dbReference type="OrthoDB" id="5894719at2"/>
<dbReference type="EMBL" id="SIRE01000009">
    <property type="protein sequence ID" value="TBL78678.1"/>
    <property type="molecule type" value="Genomic_DNA"/>
</dbReference>
<dbReference type="RefSeq" id="WP_131014034.1">
    <property type="nucleotide sequence ID" value="NZ_SIRE01000009.1"/>
</dbReference>
<reference evidence="4 5" key="1">
    <citation type="submission" date="2019-02" db="EMBL/GenBank/DDBJ databases">
        <title>Paenibacillus sp. nov., isolated from surface-sterilized tissue of Thalictrum simplex L.</title>
        <authorList>
            <person name="Tuo L."/>
        </authorList>
    </citation>
    <scope>NUCLEOTIDE SEQUENCE [LARGE SCALE GENOMIC DNA]</scope>
    <source>
        <strain evidence="4 5">N2SHLJ1</strain>
    </source>
</reference>
<gene>
    <name evidence="4" type="ORF">EYB31_14400</name>
</gene>
<dbReference type="SUPFAM" id="SSF53850">
    <property type="entry name" value="Periplasmic binding protein-like II"/>
    <property type="match status" value="1"/>
</dbReference>
<dbReference type="Pfam" id="PF12793">
    <property type="entry name" value="SgrR_N"/>
    <property type="match status" value="1"/>
</dbReference>
<dbReference type="GO" id="GO:0003677">
    <property type="term" value="F:DNA binding"/>
    <property type="evidence" value="ECO:0007669"/>
    <property type="project" value="UniProtKB-KW"/>
</dbReference>
<proteinExistence type="predicted"/>
<evidence type="ECO:0000313" key="5">
    <source>
        <dbReference type="Proteomes" id="UP000293142"/>
    </source>
</evidence>
<sequence>MKLESHYIRLRQQLPSSAETASLDITLDEIAAALGCTHRNAVLLLKRMSDNGWISWSPERGRGKKSKLTFLARTEDVIIQLAQDLVQKKDLRGALEQMNVSEVPATLKDHFHNWLNGHFGHSSELRNDKRIDRLRFPVTSKIATLDPLHMNFAAESQIVNQLFDSLVRYNRVKQTTEPHLAHAWETDDGRTAWTFYLRKGVLFHHGRELTADDVVYSLHRLKTSPSRLLYRWVYEQMDTIEALDPITVRIRLHEPNELFLPFLGTNRASIVPKDICEERGDRFGSAPIGTGPFRLSRHDASISVLEAFPSYFQGRAHLDEVELWHLPDMQAAEAPGSMESFQIIHNYRLPEEPSEGWNQAERSGATCKFVTFNLLKQGPLENEEVRAAVYETLSPGSLLRELKADNAAPLVSFVGEAADDADHGAANDPEASRTRLFQAGYRGETIRLCTIPHYEQDALLLQQLARQSGLKLEVMLLPVEDFKGERRLHADLLLFSLILDNDVELRLIDLYNSMQNHLKPEVKALVRQRLKRILGEPSRELRLELFREIETALTDRRQLLFLYRRNLRTVFHSSVKGISLDSPDNVQFKNIWFKL</sequence>
<dbReference type="PANTHER" id="PTHR30290:SF72">
    <property type="entry name" value="HTH-TYPE TRANSCRIPTIONAL REGULATOR SGRR"/>
    <property type="match status" value="1"/>
</dbReference>
<protein>
    <submittedName>
        <fullName evidence="4">ABC transporter substrate-binding protein</fullName>
    </submittedName>
</protein>
<feature type="domain" description="Transcriptional regulator SgrR N-terminal HTH" evidence="3">
    <location>
        <begin position="2"/>
        <end position="111"/>
    </location>
</feature>
<dbReference type="Proteomes" id="UP000293142">
    <property type="component" value="Unassembled WGS sequence"/>
</dbReference>
<dbReference type="Gene3D" id="3.40.190.10">
    <property type="entry name" value="Periplasmic binding protein-like II"/>
    <property type="match status" value="1"/>
</dbReference>
<evidence type="ECO:0000256" key="1">
    <source>
        <dbReference type="ARBA" id="ARBA00023125"/>
    </source>
</evidence>
<dbReference type="AlphaFoldDB" id="A0A4Q9DQI2"/>
<keyword evidence="5" id="KW-1185">Reference proteome</keyword>
<dbReference type="GO" id="GO:1904680">
    <property type="term" value="F:peptide transmembrane transporter activity"/>
    <property type="evidence" value="ECO:0007669"/>
    <property type="project" value="TreeGrafter"/>
</dbReference>
<organism evidence="4 5">
    <name type="scientific">Paenibacillus thalictri</name>
    <dbReference type="NCBI Taxonomy" id="2527873"/>
    <lineage>
        <taxon>Bacteria</taxon>
        <taxon>Bacillati</taxon>
        <taxon>Bacillota</taxon>
        <taxon>Bacilli</taxon>
        <taxon>Bacillales</taxon>
        <taxon>Paenibacillaceae</taxon>
        <taxon>Paenibacillus</taxon>
    </lineage>
</organism>
<name>A0A4Q9DQI2_9BACL</name>
<dbReference type="InterPro" id="IPR039424">
    <property type="entry name" value="SBP_5"/>
</dbReference>
<dbReference type="Pfam" id="PF00496">
    <property type="entry name" value="SBP_bac_5"/>
    <property type="match status" value="1"/>
</dbReference>
<accession>A0A4Q9DQI2</accession>
<dbReference type="InterPro" id="IPR025370">
    <property type="entry name" value="SgrR_HTH_N"/>
</dbReference>
<dbReference type="Gene3D" id="3.10.105.10">
    <property type="entry name" value="Dipeptide-binding Protein, Domain 3"/>
    <property type="match status" value="1"/>
</dbReference>